<evidence type="ECO:0008006" key="16">
    <source>
        <dbReference type="Google" id="ProtNLM"/>
    </source>
</evidence>
<gene>
    <name evidence="14" type="primary">LOC112123444</name>
</gene>
<evidence type="ECO:0000256" key="6">
    <source>
        <dbReference type="ARBA" id="ARBA00023125"/>
    </source>
</evidence>
<dbReference type="InterPro" id="IPR047169">
    <property type="entry name" value="ISL1/2-like"/>
</dbReference>
<dbReference type="PANTHER" id="PTHR24204:SF8">
    <property type="entry name" value="TAILUP, ISOFORM A"/>
    <property type="match status" value="1"/>
</dbReference>
<evidence type="ECO:0000259" key="13">
    <source>
        <dbReference type="PROSITE" id="PS50071"/>
    </source>
</evidence>
<dbReference type="PROSITE" id="PS00027">
    <property type="entry name" value="HOMEOBOX_1"/>
    <property type="match status" value="1"/>
</dbReference>
<dbReference type="GO" id="GO:0045944">
    <property type="term" value="P:positive regulation of transcription by RNA polymerase II"/>
    <property type="evidence" value="ECO:0007669"/>
    <property type="project" value="InterPro"/>
</dbReference>
<evidence type="ECO:0000256" key="5">
    <source>
        <dbReference type="ARBA" id="ARBA00023038"/>
    </source>
</evidence>
<evidence type="ECO:0000256" key="7">
    <source>
        <dbReference type="ARBA" id="ARBA00023155"/>
    </source>
</evidence>
<feature type="domain" description="LIM zinc-binding" evidence="12">
    <location>
        <begin position="13"/>
        <end position="75"/>
    </location>
</feature>
<dbReference type="GO" id="GO:0000981">
    <property type="term" value="F:DNA-binding transcription factor activity, RNA polymerase II-specific"/>
    <property type="evidence" value="ECO:0007669"/>
    <property type="project" value="InterPro"/>
</dbReference>
<evidence type="ECO:0000256" key="10">
    <source>
        <dbReference type="PROSITE-ProRule" id="PRU00125"/>
    </source>
</evidence>
<proteinExistence type="predicted"/>
<dbReference type="PROSITE" id="PS50071">
    <property type="entry name" value="HOMEOBOX_2"/>
    <property type="match status" value="1"/>
</dbReference>
<keyword evidence="5 10" id="KW-0440">LIM domain</keyword>
<keyword evidence="3" id="KW-0677">Repeat</keyword>
<dbReference type="SUPFAM" id="SSF57716">
    <property type="entry name" value="Glucocorticoid receptor-like (DNA-binding domain)"/>
    <property type="match status" value="1"/>
</dbReference>
<dbReference type="Gene3D" id="2.10.110.10">
    <property type="entry name" value="Cysteine Rich Protein"/>
    <property type="match status" value="2"/>
</dbReference>
<reference evidence="14" key="2">
    <citation type="submission" date="2025-09" db="UniProtKB">
        <authorList>
            <consortium name="Ensembl"/>
        </authorList>
    </citation>
    <scope>IDENTIFICATION</scope>
</reference>
<evidence type="ECO:0000256" key="9">
    <source>
        <dbReference type="PROSITE-ProRule" id="PRU00108"/>
    </source>
</evidence>
<evidence type="ECO:0000256" key="2">
    <source>
        <dbReference type="ARBA" id="ARBA00022723"/>
    </source>
</evidence>
<dbReference type="GO" id="GO:0007409">
    <property type="term" value="P:axonogenesis"/>
    <property type="evidence" value="ECO:0007669"/>
    <property type="project" value="TreeGrafter"/>
</dbReference>
<organism evidence="14 15">
    <name type="scientific">Terrapene triunguis</name>
    <name type="common">Three-toed box turtle</name>
    <dbReference type="NCBI Taxonomy" id="2587831"/>
    <lineage>
        <taxon>Eukaryota</taxon>
        <taxon>Metazoa</taxon>
        <taxon>Chordata</taxon>
        <taxon>Craniata</taxon>
        <taxon>Vertebrata</taxon>
        <taxon>Euteleostomi</taxon>
        <taxon>Archelosauria</taxon>
        <taxon>Testudinata</taxon>
        <taxon>Testudines</taxon>
        <taxon>Cryptodira</taxon>
        <taxon>Durocryptodira</taxon>
        <taxon>Testudinoidea</taxon>
        <taxon>Emydidae</taxon>
        <taxon>Terrapene</taxon>
    </lineage>
</organism>
<evidence type="ECO:0000256" key="1">
    <source>
        <dbReference type="ARBA" id="ARBA00004123"/>
    </source>
</evidence>
<evidence type="ECO:0000256" key="3">
    <source>
        <dbReference type="ARBA" id="ARBA00022737"/>
    </source>
</evidence>
<keyword evidence="4 10" id="KW-0862">Zinc</keyword>
<dbReference type="PROSITE" id="PS50023">
    <property type="entry name" value="LIM_DOMAIN_2"/>
    <property type="match status" value="2"/>
</dbReference>
<dbReference type="GO" id="GO:0048665">
    <property type="term" value="P:neuron fate specification"/>
    <property type="evidence" value="ECO:0007669"/>
    <property type="project" value="InterPro"/>
</dbReference>
<feature type="domain" description="LIM zinc-binding" evidence="12">
    <location>
        <begin position="76"/>
        <end position="138"/>
    </location>
</feature>
<keyword evidence="7 9" id="KW-0371">Homeobox</keyword>
<evidence type="ECO:0000256" key="11">
    <source>
        <dbReference type="RuleBase" id="RU000682"/>
    </source>
</evidence>
<dbReference type="AlphaFoldDB" id="A0A674IRV4"/>
<dbReference type="Gene3D" id="1.10.10.60">
    <property type="entry name" value="Homeodomain-like"/>
    <property type="match status" value="1"/>
</dbReference>
<reference evidence="14" key="1">
    <citation type="submission" date="2025-08" db="UniProtKB">
        <authorList>
            <consortium name="Ensembl"/>
        </authorList>
    </citation>
    <scope>IDENTIFICATION</scope>
</reference>
<name>A0A674IRV4_9SAUR</name>
<accession>A0A674IRV4</accession>
<dbReference type="SMART" id="SM00389">
    <property type="entry name" value="HOX"/>
    <property type="match status" value="1"/>
</dbReference>
<dbReference type="PROSITE" id="PS00478">
    <property type="entry name" value="LIM_DOMAIN_1"/>
    <property type="match status" value="2"/>
</dbReference>
<dbReference type="CDD" id="cd00086">
    <property type="entry name" value="homeodomain"/>
    <property type="match status" value="1"/>
</dbReference>
<dbReference type="InterPro" id="IPR001781">
    <property type="entry name" value="Znf_LIM"/>
</dbReference>
<dbReference type="InterPro" id="IPR009057">
    <property type="entry name" value="Homeodomain-like_sf"/>
</dbReference>
<keyword evidence="8 9" id="KW-0539">Nucleus</keyword>
<evidence type="ECO:0000313" key="14">
    <source>
        <dbReference type="Ensembl" id="ENSTMTP00000012256.1"/>
    </source>
</evidence>
<dbReference type="InterPro" id="IPR001356">
    <property type="entry name" value="HD"/>
</dbReference>
<dbReference type="GO" id="GO:0005634">
    <property type="term" value="C:nucleus"/>
    <property type="evidence" value="ECO:0007669"/>
    <property type="project" value="UniProtKB-SubCell"/>
</dbReference>
<keyword evidence="2 10" id="KW-0479">Metal-binding</keyword>
<evidence type="ECO:0000256" key="8">
    <source>
        <dbReference type="ARBA" id="ARBA00023242"/>
    </source>
</evidence>
<sequence length="334" mass="36812">MQAPVPFSLGARLACAGCGGKIRGPFLLRVAPDTEWHMGCLRCSCCRLSLAHSPTCFLRDGSVYCRADYLRLFSTRCARCRETLLPSDLVLRARGAVYHQACFRCSLCQRRLLPGEQFALRPDGLYCPMHQWPGQEGAGPEIPVSAWTQWHRIPVAQGGSGKLTRVRTVLNERQLQALSSCYAANPRPDAGLKEQLVELTGLSPRIIRVWFQNKRCKDKKRNLVSQLQPPPLVRRTLQGAVGTRMVAASPQPQDEAYAWSPVEVQRGRPSWQLVSGTEEAGFSQLLRLTDPEQLGWVGSRVSGSRYGAGAWTLKPTPSPGFAAPAPAPTLTRVP</sequence>
<comment type="subcellular location">
    <subcellularLocation>
        <location evidence="1 9 11">Nucleus</location>
    </subcellularLocation>
</comment>
<dbReference type="FunFam" id="1.10.10.60:FF:000041">
    <property type="entry name" value="insulin gene enhancer protein ISL-1"/>
    <property type="match status" value="1"/>
</dbReference>
<dbReference type="SUPFAM" id="SSF46689">
    <property type="entry name" value="Homeodomain-like"/>
    <property type="match status" value="1"/>
</dbReference>
<dbReference type="Ensembl" id="ENSTMTT00000012683.1">
    <property type="protein sequence ID" value="ENSTMTP00000012256.1"/>
    <property type="gene ID" value="ENSTMTG00000008874.1"/>
</dbReference>
<dbReference type="InParanoid" id="A0A674IRV4"/>
<dbReference type="InterPro" id="IPR017970">
    <property type="entry name" value="Homeobox_CS"/>
</dbReference>
<dbReference type="Proteomes" id="UP000472274">
    <property type="component" value="Unplaced"/>
</dbReference>
<feature type="domain" description="Homeobox" evidence="13">
    <location>
        <begin position="161"/>
        <end position="221"/>
    </location>
</feature>
<dbReference type="GO" id="GO:0046872">
    <property type="term" value="F:metal ion binding"/>
    <property type="evidence" value="ECO:0007669"/>
    <property type="project" value="UniProtKB-KW"/>
</dbReference>
<feature type="DNA-binding region" description="Homeobox" evidence="9">
    <location>
        <begin position="163"/>
        <end position="222"/>
    </location>
</feature>
<evidence type="ECO:0000256" key="4">
    <source>
        <dbReference type="ARBA" id="ARBA00022833"/>
    </source>
</evidence>
<dbReference type="Pfam" id="PF00046">
    <property type="entry name" value="Homeodomain"/>
    <property type="match status" value="1"/>
</dbReference>
<evidence type="ECO:0000259" key="12">
    <source>
        <dbReference type="PROSITE" id="PS50023"/>
    </source>
</evidence>
<evidence type="ECO:0000313" key="15">
    <source>
        <dbReference type="Proteomes" id="UP000472274"/>
    </source>
</evidence>
<keyword evidence="15" id="KW-1185">Reference proteome</keyword>
<dbReference type="PANTHER" id="PTHR24204">
    <property type="entry name" value="INSULIN GENE ENHANCER PROTEIN"/>
    <property type="match status" value="1"/>
</dbReference>
<dbReference type="GO" id="GO:0000987">
    <property type="term" value="F:cis-regulatory region sequence-specific DNA binding"/>
    <property type="evidence" value="ECO:0007669"/>
    <property type="project" value="TreeGrafter"/>
</dbReference>
<dbReference type="GeneTree" id="ENSGT00940000153731"/>
<dbReference type="SMART" id="SM00132">
    <property type="entry name" value="LIM"/>
    <property type="match status" value="2"/>
</dbReference>
<keyword evidence="6 9" id="KW-0238">DNA-binding</keyword>
<dbReference type="Pfam" id="PF00412">
    <property type="entry name" value="LIM"/>
    <property type="match status" value="2"/>
</dbReference>
<protein>
    <recommendedName>
        <fullName evidence="16">ISL LIM homeobox 2</fullName>
    </recommendedName>
</protein>